<dbReference type="Proteomes" id="UP000279833">
    <property type="component" value="Unassembled WGS sequence"/>
</dbReference>
<protein>
    <submittedName>
        <fullName evidence="3">Apple domain-containing protein</fullName>
    </submittedName>
</protein>
<sequence>MLASLRQTNQRTPKNIMWNSKGIKFCQSTGNITAGTRAATIECPQEMDAKWLALRRTDELEICLINVYVKKGFQACARFVMQFDDSHRVCPIHFQSRFLISSSVGSWNSALALPTLAFTSSSDSPCSSMKLPRYVKVSTSSRVPPSTYKECFIQYSTEEQQVWPSLSGQPFSFIRHLSKSACRAGCSVNKNCQAIRYRKIRHTGVCEQIRDVILSEDHTSVIPNERNPVSHDSLLNCESENCMIELNKCQLVPLHIWAASSMNTVDLMQIDKARAAYLQLKNIWNLKQLSVNQHKSQSFKYKCQDSPTVCGINFENYESYHPEDTSVY</sequence>
<name>A0A183JMM6_9TREM</name>
<organism evidence="3">
    <name type="scientific">Schistosoma curassoni</name>
    <dbReference type="NCBI Taxonomy" id="6186"/>
    <lineage>
        <taxon>Eukaryota</taxon>
        <taxon>Metazoa</taxon>
        <taxon>Spiralia</taxon>
        <taxon>Lophotrochozoa</taxon>
        <taxon>Platyhelminthes</taxon>
        <taxon>Trematoda</taxon>
        <taxon>Digenea</taxon>
        <taxon>Strigeidida</taxon>
        <taxon>Schistosomatoidea</taxon>
        <taxon>Schistosomatidae</taxon>
        <taxon>Schistosoma</taxon>
    </lineage>
</organism>
<evidence type="ECO:0000313" key="2">
    <source>
        <dbReference type="Proteomes" id="UP000279833"/>
    </source>
</evidence>
<evidence type="ECO:0000313" key="3">
    <source>
        <dbReference type="WBParaSite" id="SCUD_0000396001-mRNA-1"/>
    </source>
</evidence>
<dbReference type="WBParaSite" id="SCUD_0000396001-mRNA-1">
    <property type="protein sequence ID" value="SCUD_0000396001-mRNA-1"/>
    <property type="gene ID" value="SCUD_0000396001"/>
</dbReference>
<proteinExistence type="predicted"/>
<dbReference type="AlphaFoldDB" id="A0A183JMM6"/>
<reference evidence="3" key="1">
    <citation type="submission" date="2016-06" db="UniProtKB">
        <authorList>
            <consortium name="WormBaseParasite"/>
        </authorList>
    </citation>
    <scope>IDENTIFICATION</scope>
</reference>
<keyword evidence="2" id="KW-1185">Reference proteome</keyword>
<dbReference type="EMBL" id="UZAK01004820">
    <property type="protein sequence ID" value="VDO85604.1"/>
    <property type="molecule type" value="Genomic_DNA"/>
</dbReference>
<gene>
    <name evidence="1" type="ORF">SCUD_LOCUS3960</name>
</gene>
<evidence type="ECO:0000313" key="1">
    <source>
        <dbReference type="EMBL" id="VDO85604.1"/>
    </source>
</evidence>
<accession>A0A183JMM6</accession>
<reference evidence="1 2" key="2">
    <citation type="submission" date="2018-11" db="EMBL/GenBank/DDBJ databases">
        <authorList>
            <consortium name="Pathogen Informatics"/>
        </authorList>
    </citation>
    <scope>NUCLEOTIDE SEQUENCE [LARGE SCALE GENOMIC DNA]</scope>
    <source>
        <strain evidence="1">Dakar</strain>
        <strain evidence="2">Dakar, Senegal</strain>
    </source>
</reference>